<protein>
    <submittedName>
        <fullName evidence="2">Tether containing UBX domain for GLUT4</fullName>
    </submittedName>
</protein>
<reference evidence="2 3" key="1">
    <citation type="journal article" date="2014" name="Am. J. Bot.">
        <title>Genome assembly and annotation for red clover (Trifolium pratense; Fabaceae).</title>
        <authorList>
            <person name="Istvanek J."/>
            <person name="Jaros M."/>
            <person name="Krenek A."/>
            <person name="Repkova J."/>
        </authorList>
    </citation>
    <scope>NUCLEOTIDE SEQUENCE [LARGE SCALE GENOMIC DNA]</scope>
    <source>
        <strain evidence="3">cv. Tatra</strain>
        <tissue evidence="2">Young leaves</tissue>
    </source>
</reference>
<evidence type="ECO:0000256" key="1">
    <source>
        <dbReference type="SAM" id="SignalP"/>
    </source>
</evidence>
<proteinExistence type="predicted"/>
<evidence type="ECO:0000313" key="3">
    <source>
        <dbReference type="Proteomes" id="UP000236291"/>
    </source>
</evidence>
<accession>A0A2K3NMN5</accession>
<organism evidence="2 3">
    <name type="scientific">Trifolium pratense</name>
    <name type="common">Red clover</name>
    <dbReference type="NCBI Taxonomy" id="57577"/>
    <lineage>
        <taxon>Eukaryota</taxon>
        <taxon>Viridiplantae</taxon>
        <taxon>Streptophyta</taxon>
        <taxon>Embryophyta</taxon>
        <taxon>Tracheophyta</taxon>
        <taxon>Spermatophyta</taxon>
        <taxon>Magnoliopsida</taxon>
        <taxon>eudicotyledons</taxon>
        <taxon>Gunneridae</taxon>
        <taxon>Pentapetalae</taxon>
        <taxon>rosids</taxon>
        <taxon>fabids</taxon>
        <taxon>Fabales</taxon>
        <taxon>Fabaceae</taxon>
        <taxon>Papilionoideae</taxon>
        <taxon>50 kb inversion clade</taxon>
        <taxon>NPAAA clade</taxon>
        <taxon>Hologalegina</taxon>
        <taxon>IRL clade</taxon>
        <taxon>Trifolieae</taxon>
        <taxon>Trifolium</taxon>
    </lineage>
</organism>
<reference evidence="2 3" key="2">
    <citation type="journal article" date="2017" name="Front. Plant Sci.">
        <title>Gene Classification and Mining of Molecular Markers Useful in Red Clover (Trifolium pratense) Breeding.</title>
        <authorList>
            <person name="Istvanek J."/>
            <person name="Dluhosova J."/>
            <person name="Dluhos P."/>
            <person name="Patkova L."/>
            <person name="Nedelnik J."/>
            <person name="Repkova J."/>
        </authorList>
    </citation>
    <scope>NUCLEOTIDE SEQUENCE [LARGE SCALE GENOMIC DNA]</scope>
    <source>
        <strain evidence="3">cv. Tatra</strain>
        <tissue evidence="2">Young leaves</tissue>
    </source>
</reference>
<evidence type="ECO:0000313" key="2">
    <source>
        <dbReference type="EMBL" id="PNY04302.1"/>
    </source>
</evidence>
<dbReference type="AlphaFoldDB" id="A0A2K3NMN5"/>
<dbReference type="EMBL" id="ASHM01000265">
    <property type="protein sequence ID" value="PNY04302.1"/>
    <property type="molecule type" value="Genomic_DNA"/>
</dbReference>
<keyword evidence="1" id="KW-0732">Signal</keyword>
<feature type="signal peptide" evidence="1">
    <location>
        <begin position="1"/>
        <end position="22"/>
    </location>
</feature>
<feature type="chain" id="PRO_5014332955" evidence="1">
    <location>
        <begin position="23"/>
        <end position="73"/>
    </location>
</feature>
<sequence length="73" mass="8178">MITFGALWSLVSSWIGSSLVTAQTLSDHFAQFTGSAGGLRARRSFMQLIWLAVMWVVWTERNLRLFRGSANSV</sequence>
<name>A0A2K3NMN5_TRIPR</name>
<dbReference type="Proteomes" id="UP000236291">
    <property type="component" value="Unassembled WGS sequence"/>
</dbReference>
<comment type="caution">
    <text evidence="2">The sequence shown here is derived from an EMBL/GenBank/DDBJ whole genome shotgun (WGS) entry which is preliminary data.</text>
</comment>
<gene>
    <name evidence="2" type="ORF">L195_g000719</name>
</gene>